<protein>
    <recommendedName>
        <fullName evidence="2">Nephrocystin 3-like N-terminal domain-containing protein</fullName>
    </recommendedName>
</protein>
<dbReference type="InterPro" id="IPR027417">
    <property type="entry name" value="P-loop_NTPase"/>
</dbReference>
<dbReference type="Gene3D" id="2.130.10.10">
    <property type="entry name" value="YVTN repeat-like/Quinoprotein amine dehydrogenase"/>
    <property type="match status" value="1"/>
</dbReference>
<dbReference type="InterPro" id="IPR056884">
    <property type="entry name" value="NPHP3-like_N"/>
</dbReference>
<dbReference type="SUPFAM" id="SSF50978">
    <property type="entry name" value="WD40 repeat-like"/>
    <property type="match status" value="1"/>
</dbReference>
<dbReference type="AlphaFoldDB" id="A0AAV5A3Y5"/>
<dbReference type="Proteomes" id="UP001050691">
    <property type="component" value="Unassembled WGS sequence"/>
</dbReference>
<sequence length="991" mass="111929">MLSEMQPPASFLSGWLVPADPCESSSCIFTQSLSANNWISEQRSVSRMKKFSQQFHFNRKRNGPSNSGAVISSDVEDGEVCEESGQLDREKLDTSVQAASRALQSTRGITGKKLMNQEIVDAHSYSKIAWMVISGAVTVITSAQDVDQSILDLFVTLDSTYKFIEDTKDIESHPSYQRILTNLAKQTVEWVRTGKNLLVEPIREQVRIYQDAFKGILTEFRNRSALYTEIAVSRILEWNESINETLSVGNLPYAPGAGLHTGKQCLPGTRIEILEEIINWVNDVDENCPRLFWLVGPAGIGKSAIAHSIALWFQSIGRLGSFFCFDRNSPNKRREKVFSTIARDLADLDEQIKRKLAEVVHNKTSLQNTTDLHLQWKHFVFEPLQAISEVSTGPILVVIDALDESGGPILRQDLLKILVKETSLLPVNFRILVTSRPEQDINTAFPGSEPKPETKCDILTYFKTNLPDSFFEDSRLRRLADLSQGVFQWAYLALQFLNGLGNTAGSTITERYEDLINVQRINSINDNLDPMYTQILSSLFNTKQPRVMTRFRSVIGSILAASEPLSLNNLVALRRGNVSLSQRENDIKSVIQYMGSLLSGIDDPSSTIHPLHLSFCEYLLDKDRSCDFFINLSDLSQCHQDFAFACLRTMKEGLRFNICDILNSQQLNAEDEDLPERISSRISVPLSYSSRFWGSHVSSSVFDNSLASQVEEFFRENFLHWLEVMSLLKTVHVAARSMLGLISWSSGSKSKYLRDFAVGGNRFIRSFADAITFSTPHVYLSALPLCPKSSIIYQTYINQFPNTLHIASEPIRSWPLPQRVVGLPADVKRICFSHKGEYLAIGLWEGTFKLFDTESLDILWSKELSTGEPVMDIQFRPEDKSLVFFTSSKIHSFDILTGDITFYNFSQRFFGISFSSNVKFKATFTSRYQFVVSNLETDEQIIDSLPVLRPEVPRSRGHKVRVKGFTRQDLASTYVLRPLDMLVPNLDRGSG</sequence>
<evidence type="ECO:0000313" key="3">
    <source>
        <dbReference type="EMBL" id="GJJ08970.1"/>
    </source>
</evidence>
<evidence type="ECO:0000259" key="2">
    <source>
        <dbReference type="Pfam" id="PF24883"/>
    </source>
</evidence>
<name>A0AAV5A3Y5_9AGAM</name>
<feature type="domain" description="Nephrocystin 3-like N-terminal" evidence="2">
    <location>
        <begin position="276"/>
        <end position="436"/>
    </location>
</feature>
<dbReference type="PANTHER" id="PTHR10039:SF17">
    <property type="entry name" value="FUNGAL STAND N-TERMINAL GOODBYE DOMAIN-CONTAINING PROTEIN-RELATED"/>
    <property type="match status" value="1"/>
</dbReference>
<evidence type="ECO:0000256" key="1">
    <source>
        <dbReference type="ARBA" id="ARBA00022737"/>
    </source>
</evidence>
<keyword evidence="4" id="KW-1185">Reference proteome</keyword>
<dbReference type="Pfam" id="PF24883">
    <property type="entry name" value="NPHP3_N"/>
    <property type="match status" value="1"/>
</dbReference>
<evidence type="ECO:0000313" key="4">
    <source>
        <dbReference type="Proteomes" id="UP001050691"/>
    </source>
</evidence>
<dbReference type="PANTHER" id="PTHR10039">
    <property type="entry name" value="AMELOGENIN"/>
    <property type="match status" value="1"/>
</dbReference>
<keyword evidence="1" id="KW-0677">Repeat</keyword>
<dbReference type="InterPro" id="IPR015943">
    <property type="entry name" value="WD40/YVTN_repeat-like_dom_sf"/>
</dbReference>
<accession>A0AAV5A3Y5</accession>
<dbReference type="SUPFAM" id="SSF52540">
    <property type="entry name" value="P-loop containing nucleoside triphosphate hydrolases"/>
    <property type="match status" value="1"/>
</dbReference>
<dbReference type="Gene3D" id="3.40.50.300">
    <property type="entry name" value="P-loop containing nucleotide triphosphate hydrolases"/>
    <property type="match status" value="1"/>
</dbReference>
<dbReference type="EMBL" id="BPWL01000003">
    <property type="protein sequence ID" value="GJJ08970.1"/>
    <property type="molecule type" value="Genomic_DNA"/>
</dbReference>
<gene>
    <name evidence="3" type="ORF">Clacol_003191</name>
</gene>
<organism evidence="3 4">
    <name type="scientific">Clathrus columnatus</name>
    <dbReference type="NCBI Taxonomy" id="1419009"/>
    <lineage>
        <taxon>Eukaryota</taxon>
        <taxon>Fungi</taxon>
        <taxon>Dikarya</taxon>
        <taxon>Basidiomycota</taxon>
        <taxon>Agaricomycotina</taxon>
        <taxon>Agaricomycetes</taxon>
        <taxon>Phallomycetidae</taxon>
        <taxon>Phallales</taxon>
        <taxon>Clathraceae</taxon>
        <taxon>Clathrus</taxon>
    </lineage>
</organism>
<dbReference type="InterPro" id="IPR036322">
    <property type="entry name" value="WD40_repeat_dom_sf"/>
</dbReference>
<comment type="caution">
    <text evidence="3">The sequence shown here is derived from an EMBL/GenBank/DDBJ whole genome shotgun (WGS) entry which is preliminary data.</text>
</comment>
<reference evidence="3" key="1">
    <citation type="submission" date="2021-10" db="EMBL/GenBank/DDBJ databases">
        <title>De novo Genome Assembly of Clathrus columnatus (Basidiomycota, Fungi) Using Illumina and Nanopore Sequence Data.</title>
        <authorList>
            <person name="Ogiso-Tanaka E."/>
            <person name="Itagaki H."/>
            <person name="Hosoya T."/>
            <person name="Hosaka K."/>
        </authorList>
    </citation>
    <scope>NUCLEOTIDE SEQUENCE</scope>
    <source>
        <strain evidence="3">MO-923</strain>
    </source>
</reference>
<proteinExistence type="predicted"/>